<gene>
    <name evidence="1" type="ORF">MICAF_220005</name>
</gene>
<accession>I4H3V3</accession>
<evidence type="ECO:0000313" key="2">
    <source>
        <dbReference type="Proteomes" id="UP000003613"/>
    </source>
</evidence>
<dbReference type="HOGENOM" id="CLU_107555_0_0_3"/>
<organism evidence="1 2">
    <name type="scientific">Microcystis aeruginosa PCC 9807</name>
    <dbReference type="NCBI Taxonomy" id="1160283"/>
    <lineage>
        <taxon>Bacteria</taxon>
        <taxon>Bacillati</taxon>
        <taxon>Cyanobacteriota</taxon>
        <taxon>Cyanophyceae</taxon>
        <taxon>Oscillatoriophycideae</taxon>
        <taxon>Chroococcales</taxon>
        <taxon>Microcystaceae</taxon>
        <taxon>Microcystis</taxon>
    </lineage>
</organism>
<protein>
    <submittedName>
        <fullName evidence="1">Uncharacterized protein</fullName>
    </submittedName>
</protein>
<name>I4H3V3_MICAE</name>
<proteinExistence type="predicted"/>
<evidence type="ECO:0000313" key="1">
    <source>
        <dbReference type="EMBL" id="CCI16727.1"/>
    </source>
</evidence>
<sequence>MFGSRQLMLSIEQAHNAERDHQKNVNRSGEYKGYLRHLCQQAKQVSQIIAYIWRWGDEDETDEYSLKHKQNALDLKSYFEEPTSEIEKPGENLLRLFKANPKNADDKTKEANLLRAVFFIDKRGKSTLGFDNEQYEFPIFDIFAIDQQEDTGGYIIEIVTDSFQGKIGDSNANHPSFLTLSIPYPPRPQFGKLTLDKETLDNWIRNRKEGEYYAKNIYIPTTTC</sequence>
<dbReference type="EMBL" id="CAIM01000135">
    <property type="protein sequence ID" value="CCI16727.1"/>
    <property type="molecule type" value="Genomic_DNA"/>
</dbReference>
<dbReference type="RefSeq" id="WP_002785380.1">
    <property type="nucleotide sequence ID" value="NZ_HE973314.1"/>
</dbReference>
<dbReference type="AlphaFoldDB" id="I4H3V3"/>
<comment type="caution">
    <text evidence="1">The sequence shown here is derived from an EMBL/GenBank/DDBJ whole genome shotgun (WGS) entry which is preliminary data.</text>
</comment>
<reference evidence="1 2" key="1">
    <citation type="submission" date="2012-04" db="EMBL/GenBank/DDBJ databases">
        <authorList>
            <person name="Genoscope - CEA"/>
        </authorList>
    </citation>
    <scope>NUCLEOTIDE SEQUENCE [LARGE SCALE GENOMIC DNA]</scope>
    <source>
        <strain evidence="1 2">9807</strain>
    </source>
</reference>
<dbReference type="Proteomes" id="UP000003613">
    <property type="component" value="Unassembled WGS sequence"/>
</dbReference>